<organism evidence="2">
    <name type="scientific">Oikopleura dioica</name>
    <name type="common">Tunicate</name>
    <dbReference type="NCBI Taxonomy" id="34765"/>
    <lineage>
        <taxon>Eukaryota</taxon>
        <taxon>Metazoa</taxon>
        <taxon>Chordata</taxon>
        <taxon>Tunicata</taxon>
        <taxon>Appendicularia</taxon>
        <taxon>Copelata</taxon>
        <taxon>Oikopleuridae</taxon>
        <taxon>Oikopleura</taxon>
    </lineage>
</organism>
<evidence type="ECO:0000256" key="1">
    <source>
        <dbReference type="SAM" id="Phobius"/>
    </source>
</evidence>
<proteinExistence type="predicted"/>
<accession>E4YYX0</accession>
<dbReference type="EMBL" id="FN656028">
    <property type="protein sequence ID" value="CBY40648.1"/>
    <property type="molecule type" value="Genomic_DNA"/>
</dbReference>
<reference evidence="2" key="1">
    <citation type="journal article" date="2010" name="Science">
        <title>Plasticity of animal genome architecture unmasked by rapid evolution of a pelagic tunicate.</title>
        <authorList>
            <person name="Denoeud F."/>
            <person name="Henriet S."/>
            <person name="Mungpakdee S."/>
            <person name="Aury J.M."/>
            <person name="Da Silva C."/>
            <person name="Brinkmann H."/>
            <person name="Mikhaleva J."/>
            <person name="Olsen L.C."/>
            <person name="Jubin C."/>
            <person name="Canestro C."/>
            <person name="Bouquet J.M."/>
            <person name="Danks G."/>
            <person name="Poulain J."/>
            <person name="Campsteijn C."/>
            <person name="Adamski M."/>
            <person name="Cross I."/>
            <person name="Yadetie F."/>
            <person name="Muffato M."/>
            <person name="Louis A."/>
            <person name="Butcher S."/>
            <person name="Tsagkogeorga G."/>
            <person name="Konrad A."/>
            <person name="Singh S."/>
            <person name="Jensen M.F."/>
            <person name="Cong E.H."/>
            <person name="Eikeseth-Otteraa H."/>
            <person name="Noel B."/>
            <person name="Anthouard V."/>
            <person name="Porcel B.M."/>
            <person name="Kachouri-Lafond R."/>
            <person name="Nishino A."/>
            <person name="Ugolini M."/>
            <person name="Chourrout P."/>
            <person name="Nishida H."/>
            <person name="Aasland R."/>
            <person name="Huzurbazar S."/>
            <person name="Westhof E."/>
            <person name="Delsuc F."/>
            <person name="Lehrach H."/>
            <person name="Reinhardt R."/>
            <person name="Weissenbach J."/>
            <person name="Roy S.W."/>
            <person name="Artiguenave F."/>
            <person name="Postlethwait J.H."/>
            <person name="Manak J.R."/>
            <person name="Thompson E.M."/>
            <person name="Jaillon O."/>
            <person name="Du Pasquier L."/>
            <person name="Boudinot P."/>
            <person name="Liberles D.A."/>
            <person name="Volff J.N."/>
            <person name="Philippe H."/>
            <person name="Lenhard B."/>
            <person name="Roest Crollius H."/>
            <person name="Wincker P."/>
            <person name="Chourrout D."/>
        </authorList>
    </citation>
    <scope>NUCLEOTIDE SEQUENCE [LARGE SCALE GENOMIC DNA]</scope>
</reference>
<gene>
    <name evidence="2" type="ORF">GSOID_T00022668001</name>
</gene>
<evidence type="ECO:0000313" key="2">
    <source>
        <dbReference type="EMBL" id="CBY40648.1"/>
    </source>
</evidence>
<name>E4YYX0_OIKDI</name>
<keyword evidence="1" id="KW-0472">Membrane</keyword>
<keyword evidence="1" id="KW-0812">Transmembrane</keyword>
<feature type="non-terminal residue" evidence="2">
    <location>
        <position position="1"/>
    </location>
</feature>
<protein>
    <submittedName>
        <fullName evidence="2">Uncharacterized protein</fullName>
    </submittedName>
</protein>
<dbReference type="AlphaFoldDB" id="E4YYX0"/>
<feature type="transmembrane region" description="Helical" evidence="1">
    <location>
        <begin position="6"/>
        <end position="26"/>
    </location>
</feature>
<keyword evidence="1" id="KW-1133">Transmembrane helix</keyword>
<dbReference type="Proteomes" id="UP000011014">
    <property type="component" value="Unassembled WGS sequence"/>
</dbReference>
<sequence>IFYYFFLSVLISIIILVFRSCYTVYWEERQKKKKEKKLKEDIEMMQNVGKSNDNVFKVNTLEKSAKDRVINNNESDRLLE</sequence>